<feature type="transmembrane region" description="Helical" evidence="4">
    <location>
        <begin position="90"/>
        <end position="114"/>
    </location>
</feature>
<gene>
    <name evidence="6" type="ORF">EHS11_03530</name>
</gene>
<dbReference type="Proteomes" id="UP000298264">
    <property type="component" value="Unassembled WGS sequence"/>
</dbReference>
<keyword evidence="4" id="KW-1133">Transmembrane helix</keyword>
<dbReference type="InterPro" id="IPR029787">
    <property type="entry name" value="Nucleotide_cyclase"/>
</dbReference>
<dbReference type="InterPro" id="IPR050697">
    <property type="entry name" value="Adenylyl/Guanylyl_Cyclase_3/4"/>
</dbReference>
<evidence type="ECO:0000256" key="4">
    <source>
        <dbReference type="SAM" id="Phobius"/>
    </source>
</evidence>
<proteinExistence type="predicted"/>
<accession>A0A4R9LRS1</accession>
<comment type="subcellular location">
    <subcellularLocation>
        <location evidence="1">Cell membrane</location>
        <topology evidence="1">Multi-pass membrane protein</topology>
    </subcellularLocation>
</comment>
<evidence type="ECO:0000313" key="7">
    <source>
        <dbReference type="Proteomes" id="UP000298264"/>
    </source>
</evidence>
<keyword evidence="3 4" id="KW-0472">Membrane</keyword>
<dbReference type="GO" id="GO:0035556">
    <property type="term" value="P:intracellular signal transduction"/>
    <property type="evidence" value="ECO:0007669"/>
    <property type="project" value="InterPro"/>
</dbReference>
<evidence type="ECO:0000256" key="1">
    <source>
        <dbReference type="ARBA" id="ARBA00004651"/>
    </source>
</evidence>
<feature type="transmembrane region" description="Helical" evidence="4">
    <location>
        <begin position="56"/>
        <end position="78"/>
    </location>
</feature>
<feature type="transmembrane region" description="Helical" evidence="4">
    <location>
        <begin position="126"/>
        <end position="142"/>
    </location>
</feature>
<keyword evidence="4" id="KW-0812">Transmembrane</keyword>
<dbReference type="CDD" id="cd07302">
    <property type="entry name" value="CHD"/>
    <property type="match status" value="1"/>
</dbReference>
<name>A0A4R9LRS1_9LEPT</name>
<feature type="transmembrane region" description="Helical" evidence="4">
    <location>
        <begin position="179"/>
        <end position="199"/>
    </location>
</feature>
<evidence type="ECO:0000313" key="6">
    <source>
        <dbReference type="EMBL" id="TGN13706.1"/>
    </source>
</evidence>
<keyword evidence="2" id="KW-1003">Cell membrane</keyword>
<dbReference type="OrthoDB" id="9806704at2"/>
<dbReference type="AlphaFoldDB" id="A0A4R9LRS1"/>
<dbReference type="PANTHER" id="PTHR43081">
    <property type="entry name" value="ADENYLATE CYCLASE, TERMINAL-DIFFERENTIATION SPECIFIC-RELATED"/>
    <property type="match status" value="1"/>
</dbReference>
<feature type="transmembrane region" description="Helical" evidence="4">
    <location>
        <begin position="21"/>
        <end position="44"/>
    </location>
</feature>
<dbReference type="Pfam" id="PF00211">
    <property type="entry name" value="Guanylate_cyc"/>
    <property type="match status" value="1"/>
</dbReference>
<evidence type="ECO:0000256" key="3">
    <source>
        <dbReference type="ARBA" id="ARBA00023136"/>
    </source>
</evidence>
<dbReference type="PANTHER" id="PTHR43081:SF17">
    <property type="entry name" value="BLL5647 PROTEIN"/>
    <property type="match status" value="1"/>
</dbReference>
<reference evidence="6" key="1">
    <citation type="journal article" date="2019" name="PLoS Negl. Trop. Dis.">
        <title>Revisiting the worldwide diversity of Leptospira species in the environment.</title>
        <authorList>
            <person name="Vincent A.T."/>
            <person name="Schiettekatte O."/>
            <person name="Bourhy P."/>
            <person name="Veyrier F.J."/>
            <person name="Picardeau M."/>
        </authorList>
    </citation>
    <scope>NUCLEOTIDE SEQUENCE [LARGE SCALE GENOMIC DNA]</scope>
    <source>
        <strain evidence="6">201400974</strain>
    </source>
</reference>
<protein>
    <submittedName>
        <fullName evidence="6">Adenylate/guanylate cyclase domain-containing protein</fullName>
    </submittedName>
</protein>
<dbReference type="SUPFAM" id="SSF55073">
    <property type="entry name" value="Nucleotide cyclase"/>
    <property type="match status" value="1"/>
</dbReference>
<evidence type="ECO:0000259" key="5">
    <source>
        <dbReference type="PROSITE" id="PS50125"/>
    </source>
</evidence>
<dbReference type="EMBL" id="RQHV01000027">
    <property type="protein sequence ID" value="TGN13706.1"/>
    <property type="molecule type" value="Genomic_DNA"/>
</dbReference>
<dbReference type="Gene3D" id="3.30.70.1230">
    <property type="entry name" value="Nucleotide cyclase"/>
    <property type="match status" value="1"/>
</dbReference>
<organism evidence="6 7">
    <name type="scientific">Leptospira ilyithenensis</name>
    <dbReference type="NCBI Taxonomy" id="2484901"/>
    <lineage>
        <taxon>Bacteria</taxon>
        <taxon>Pseudomonadati</taxon>
        <taxon>Spirochaetota</taxon>
        <taxon>Spirochaetia</taxon>
        <taxon>Leptospirales</taxon>
        <taxon>Leptospiraceae</taxon>
        <taxon>Leptospira</taxon>
    </lineage>
</organism>
<keyword evidence="7" id="KW-1185">Reference proteome</keyword>
<sequence>MKNDFEDSFSLEILQSEVRRATALLVIFFVGSLSFLILPFLFPILFNYLESTGFPVWIPAGYFLFNILYGLGLRYYFLHSIRAERKLNRWVRYGTAFYESTIPTIAILFLGSYYNYSVESLNTPPSYAYFFFIILATLRLEERMAIFSGTVASVQYLLLFLYFQTFNIYASAIEKMDAQVFYLGKSGILFGSGLVAAFVTRQIKRAFIKSFQSEIDKNQIRALFGQHVSPQVVNQLLAQKEDWEGELKHVCMMFFDIRNFTQFSETQTPNQLIQFLNIVFSHTIEAVNRNGGIINKFLGDGFMAVFGAPVSTGKDVENGFSAAMEIRSVIHTLIKEGTLPETGIGIGLHCGEAVTGNVGSKERKEYTIIGDVVNLASRIEQLNKQFQTEILVSEDVFFLMGDRKNEFRFLGETQVKGKAAPVKIYTIG</sequence>
<dbReference type="GO" id="GO:0004016">
    <property type="term" value="F:adenylate cyclase activity"/>
    <property type="evidence" value="ECO:0007669"/>
    <property type="project" value="UniProtKB-ARBA"/>
</dbReference>
<comment type="caution">
    <text evidence="6">The sequence shown here is derived from an EMBL/GenBank/DDBJ whole genome shotgun (WGS) entry which is preliminary data.</text>
</comment>
<dbReference type="GO" id="GO:0005886">
    <property type="term" value="C:plasma membrane"/>
    <property type="evidence" value="ECO:0007669"/>
    <property type="project" value="UniProtKB-SubCell"/>
</dbReference>
<evidence type="ECO:0000256" key="2">
    <source>
        <dbReference type="ARBA" id="ARBA00022475"/>
    </source>
</evidence>
<dbReference type="PROSITE" id="PS50125">
    <property type="entry name" value="GUANYLATE_CYCLASE_2"/>
    <property type="match status" value="1"/>
</dbReference>
<dbReference type="SMART" id="SM00044">
    <property type="entry name" value="CYCc"/>
    <property type="match status" value="1"/>
</dbReference>
<feature type="domain" description="Guanylate cyclase" evidence="5">
    <location>
        <begin position="251"/>
        <end position="380"/>
    </location>
</feature>
<dbReference type="RefSeq" id="WP_135763036.1">
    <property type="nucleotide sequence ID" value="NZ_RQHV01000027.1"/>
</dbReference>
<dbReference type="InterPro" id="IPR001054">
    <property type="entry name" value="A/G_cyclase"/>
</dbReference>
<dbReference type="GO" id="GO:0006171">
    <property type="term" value="P:cAMP biosynthetic process"/>
    <property type="evidence" value="ECO:0007669"/>
    <property type="project" value="TreeGrafter"/>
</dbReference>